<sequence length="105" mass="11674">MTRRPSERRPVDLPKKERPLGGLTGNPSPAASPPVSAFESPKLKITGGSSHPPLTPFRNCNPRISTTSRASKEREKQLFLSLIFFISSTIHSDFLLLFFFFLGCL</sequence>
<accession>A0A7C8ZGM1</accession>
<feature type="compositionally biased region" description="Low complexity" evidence="1">
    <location>
        <begin position="27"/>
        <end position="40"/>
    </location>
</feature>
<evidence type="ECO:0000313" key="3">
    <source>
        <dbReference type="EMBL" id="MBA4641831.1"/>
    </source>
</evidence>
<evidence type="ECO:0000256" key="1">
    <source>
        <dbReference type="SAM" id="MobiDB-lite"/>
    </source>
</evidence>
<name>A0A7C8ZGM1_OPUST</name>
<feature type="region of interest" description="Disordered" evidence="1">
    <location>
        <begin position="1"/>
        <end position="69"/>
    </location>
</feature>
<reference evidence="3" key="2">
    <citation type="submission" date="2020-07" db="EMBL/GenBank/DDBJ databases">
        <authorList>
            <person name="Vera ALvarez R."/>
            <person name="Arias-Moreno D.M."/>
            <person name="Jimenez-Jacinto V."/>
            <person name="Jimenez-Bremont J.F."/>
            <person name="Swaminathan K."/>
            <person name="Moose S.P."/>
            <person name="Guerrero-Gonzalez M.L."/>
            <person name="Marino-Ramirez L."/>
            <person name="Landsman D."/>
            <person name="Rodriguez-Kessler M."/>
            <person name="Delgado-Sanchez P."/>
        </authorList>
    </citation>
    <scope>NUCLEOTIDE SEQUENCE</scope>
    <source>
        <tissue evidence="3">Cladode</tissue>
    </source>
</reference>
<organism evidence="3">
    <name type="scientific">Opuntia streptacantha</name>
    <name type="common">Prickly pear cactus</name>
    <name type="synonym">Opuntia cardona</name>
    <dbReference type="NCBI Taxonomy" id="393608"/>
    <lineage>
        <taxon>Eukaryota</taxon>
        <taxon>Viridiplantae</taxon>
        <taxon>Streptophyta</taxon>
        <taxon>Embryophyta</taxon>
        <taxon>Tracheophyta</taxon>
        <taxon>Spermatophyta</taxon>
        <taxon>Magnoliopsida</taxon>
        <taxon>eudicotyledons</taxon>
        <taxon>Gunneridae</taxon>
        <taxon>Pentapetalae</taxon>
        <taxon>Caryophyllales</taxon>
        <taxon>Cactineae</taxon>
        <taxon>Cactaceae</taxon>
        <taxon>Opuntioideae</taxon>
        <taxon>Opuntia</taxon>
    </lineage>
</organism>
<evidence type="ECO:0000256" key="2">
    <source>
        <dbReference type="SAM" id="Phobius"/>
    </source>
</evidence>
<dbReference type="AlphaFoldDB" id="A0A7C8ZGM1"/>
<keyword evidence="2" id="KW-0812">Transmembrane</keyword>
<protein>
    <submittedName>
        <fullName evidence="3">Uncharacterized protein</fullName>
    </submittedName>
</protein>
<keyword evidence="2" id="KW-1133">Transmembrane helix</keyword>
<dbReference type="EMBL" id="GISG01126077">
    <property type="protein sequence ID" value="MBA4641831.1"/>
    <property type="molecule type" value="Transcribed_RNA"/>
</dbReference>
<keyword evidence="2" id="KW-0472">Membrane</keyword>
<feature type="compositionally biased region" description="Basic and acidic residues" evidence="1">
    <location>
        <begin position="1"/>
        <end position="19"/>
    </location>
</feature>
<reference evidence="3" key="1">
    <citation type="journal article" date="2013" name="J. Plant Res.">
        <title>Effect of fungi and light on seed germination of three Opuntia species from semiarid lands of central Mexico.</title>
        <authorList>
            <person name="Delgado-Sanchez P."/>
            <person name="Jimenez-Bremont J.F."/>
            <person name="Guerrero-Gonzalez Mde L."/>
            <person name="Flores J."/>
        </authorList>
    </citation>
    <scope>NUCLEOTIDE SEQUENCE</scope>
    <source>
        <tissue evidence="3">Cladode</tissue>
    </source>
</reference>
<proteinExistence type="predicted"/>
<feature type="transmembrane region" description="Helical" evidence="2">
    <location>
        <begin position="78"/>
        <end position="102"/>
    </location>
</feature>